<evidence type="ECO:0000313" key="19">
    <source>
        <dbReference type="Proteomes" id="UP001516400"/>
    </source>
</evidence>
<evidence type="ECO:0000256" key="2">
    <source>
        <dbReference type="ARBA" id="ARBA00004613"/>
    </source>
</evidence>
<keyword evidence="7 16" id="KW-0732">Signal</keyword>
<keyword evidence="5" id="KW-0964">Secreted</keyword>
<evidence type="ECO:0000256" key="9">
    <source>
        <dbReference type="ARBA" id="ARBA00023004"/>
    </source>
</evidence>
<dbReference type="Gene3D" id="1.20.1260.10">
    <property type="match status" value="1"/>
</dbReference>
<evidence type="ECO:0000256" key="16">
    <source>
        <dbReference type="SAM" id="SignalP"/>
    </source>
</evidence>
<keyword evidence="11" id="KW-1015">Disulfide bond</keyword>
<feature type="binding site" evidence="14">
    <location>
        <position position="138"/>
    </location>
    <ligand>
        <name>Fe cation</name>
        <dbReference type="ChEBI" id="CHEBI:24875"/>
        <label>1</label>
    </ligand>
</feature>
<reference evidence="18 19" key="1">
    <citation type="journal article" date="2021" name="BMC Biol.">
        <title>Horizontally acquired antibacterial genes associated with adaptive radiation of ladybird beetles.</title>
        <authorList>
            <person name="Li H.S."/>
            <person name="Tang X.F."/>
            <person name="Huang Y.H."/>
            <person name="Xu Z.Y."/>
            <person name="Chen M.L."/>
            <person name="Du X.Y."/>
            <person name="Qiu B.Y."/>
            <person name="Chen P.T."/>
            <person name="Zhang W."/>
            <person name="Slipinski A."/>
            <person name="Escalona H.E."/>
            <person name="Waterhouse R.M."/>
            <person name="Zwick A."/>
            <person name="Pang H."/>
        </authorList>
    </citation>
    <scope>NUCLEOTIDE SEQUENCE [LARGE SCALE GENOMIC DNA]</scope>
    <source>
        <strain evidence="18">SYSU2018</strain>
    </source>
</reference>
<dbReference type="GO" id="GO:0005576">
    <property type="term" value="C:extracellular region"/>
    <property type="evidence" value="ECO:0007669"/>
    <property type="project" value="UniProtKB-SubCell"/>
</dbReference>
<evidence type="ECO:0000256" key="6">
    <source>
        <dbReference type="ARBA" id="ARBA00022723"/>
    </source>
</evidence>
<keyword evidence="6 14" id="KW-0479">Metal-binding</keyword>
<dbReference type="Pfam" id="PF00210">
    <property type="entry name" value="Ferritin"/>
    <property type="match status" value="1"/>
</dbReference>
<feature type="domain" description="Ferritin-like diiron" evidence="17">
    <location>
        <begin position="35"/>
        <end position="196"/>
    </location>
</feature>
<feature type="binding site" evidence="14">
    <location>
        <position position="178"/>
    </location>
    <ligand>
        <name>Fe cation</name>
        <dbReference type="ChEBI" id="CHEBI:24875"/>
        <label>1</label>
    </ligand>
</feature>
<dbReference type="AlphaFoldDB" id="A0ABD2NDI4"/>
<evidence type="ECO:0000256" key="5">
    <source>
        <dbReference type="ARBA" id="ARBA00022525"/>
    </source>
</evidence>
<feature type="binding site" evidence="14">
    <location>
        <position position="87"/>
    </location>
    <ligand>
        <name>Fe cation</name>
        <dbReference type="ChEBI" id="CHEBI:24875"/>
        <label>1</label>
    </ligand>
</feature>
<dbReference type="InterPro" id="IPR001519">
    <property type="entry name" value="Ferritin"/>
</dbReference>
<keyword evidence="8 15" id="KW-0560">Oxidoreductase</keyword>
<dbReference type="FunFam" id="1.20.1260.10:FF:000017">
    <property type="entry name" value="Ferritin"/>
    <property type="match status" value="1"/>
</dbReference>
<keyword evidence="9 14" id="KW-0408">Iron</keyword>
<keyword evidence="19" id="KW-1185">Reference proteome</keyword>
<dbReference type="InterPro" id="IPR012347">
    <property type="entry name" value="Ferritin-like"/>
</dbReference>
<evidence type="ECO:0000256" key="11">
    <source>
        <dbReference type="ARBA" id="ARBA00023157"/>
    </source>
</evidence>
<dbReference type="PROSITE" id="PS50905">
    <property type="entry name" value="FERRITIN_LIKE"/>
    <property type="match status" value="1"/>
</dbReference>
<evidence type="ECO:0000256" key="15">
    <source>
        <dbReference type="RuleBase" id="RU361145"/>
    </source>
</evidence>
<evidence type="ECO:0000256" key="1">
    <source>
        <dbReference type="ARBA" id="ARBA00004555"/>
    </source>
</evidence>
<comment type="subcellular location">
    <subcellularLocation>
        <location evidence="1">Golgi apparatus</location>
    </subcellularLocation>
    <subcellularLocation>
        <location evidence="2">Secreted</location>
    </subcellularLocation>
</comment>
<proteinExistence type="inferred from homology"/>
<evidence type="ECO:0000256" key="4">
    <source>
        <dbReference type="ARBA" id="ARBA00022434"/>
    </source>
</evidence>
<accession>A0ABD2NDI4</accession>
<dbReference type="CDD" id="cd01056">
    <property type="entry name" value="Euk_Ferritin"/>
    <property type="match status" value="1"/>
</dbReference>
<evidence type="ECO:0000256" key="10">
    <source>
        <dbReference type="ARBA" id="ARBA00023034"/>
    </source>
</evidence>
<dbReference type="PANTHER" id="PTHR11431">
    <property type="entry name" value="FERRITIN"/>
    <property type="match status" value="1"/>
</dbReference>
<gene>
    <name evidence="18" type="ORF">HHI36_011835</name>
</gene>
<comment type="subunit">
    <text evidence="13">Oligomer of 12 light (L) chains and 12 heavy (H) chains; L and H chains are disulfide-linked. The functional molecule forms a roughly spherical shell with a diameter of 12 nm and contains a central cavity into which the insoluble ferric iron core is deposited.</text>
</comment>
<evidence type="ECO:0000256" key="7">
    <source>
        <dbReference type="ARBA" id="ARBA00022729"/>
    </source>
</evidence>
<organism evidence="18 19">
    <name type="scientific">Cryptolaemus montrouzieri</name>
    <dbReference type="NCBI Taxonomy" id="559131"/>
    <lineage>
        <taxon>Eukaryota</taxon>
        <taxon>Metazoa</taxon>
        <taxon>Ecdysozoa</taxon>
        <taxon>Arthropoda</taxon>
        <taxon>Hexapoda</taxon>
        <taxon>Insecta</taxon>
        <taxon>Pterygota</taxon>
        <taxon>Neoptera</taxon>
        <taxon>Endopterygota</taxon>
        <taxon>Coleoptera</taxon>
        <taxon>Polyphaga</taxon>
        <taxon>Cucujiformia</taxon>
        <taxon>Coccinelloidea</taxon>
        <taxon>Coccinellidae</taxon>
        <taxon>Scymninae</taxon>
        <taxon>Scymnini</taxon>
        <taxon>Cryptolaemus</taxon>
    </lineage>
</organism>
<dbReference type="GO" id="GO:0005794">
    <property type="term" value="C:Golgi apparatus"/>
    <property type="evidence" value="ECO:0007669"/>
    <property type="project" value="UniProtKB-SubCell"/>
</dbReference>
<name>A0ABD2NDI4_9CUCU</name>
<dbReference type="InterPro" id="IPR009078">
    <property type="entry name" value="Ferritin-like_SF"/>
</dbReference>
<comment type="caution">
    <text evidence="18">The sequence shown here is derived from an EMBL/GenBank/DDBJ whole genome shotgun (WGS) entry which is preliminary data.</text>
</comment>
<dbReference type="GO" id="GO:0006879">
    <property type="term" value="P:intracellular iron ion homeostasis"/>
    <property type="evidence" value="ECO:0007669"/>
    <property type="project" value="UniProtKB-KW"/>
</dbReference>
<keyword evidence="4 15" id="KW-0409">Iron storage</keyword>
<evidence type="ECO:0000313" key="18">
    <source>
        <dbReference type="EMBL" id="KAL3276454.1"/>
    </source>
</evidence>
<dbReference type="InterPro" id="IPR008331">
    <property type="entry name" value="Ferritin_DPS_dom"/>
</dbReference>
<feature type="binding site" evidence="14">
    <location>
        <position position="90"/>
    </location>
    <ligand>
        <name>Fe cation</name>
        <dbReference type="ChEBI" id="CHEBI:24875"/>
        <label>1</label>
    </ligand>
</feature>
<comment type="similarity">
    <text evidence="3 15">Belongs to the ferritin family.</text>
</comment>
<evidence type="ECO:0000256" key="8">
    <source>
        <dbReference type="ARBA" id="ARBA00023002"/>
    </source>
</evidence>
<feature type="binding site" evidence="14">
    <location>
        <position position="52"/>
    </location>
    <ligand>
        <name>Fe cation</name>
        <dbReference type="ChEBI" id="CHEBI:24875"/>
        <label>1</label>
    </ligand>
</feature>
<dbReference type="PANTHER" id="PTHR11431:SF43">
    <property type="entry name" value="FERRITIN"/>
    <property type="match status" value="1"/>
</dbReference>
<comment type="catalytic activity">
    <reaction evidence="12 15">
        <text>4 Fe(2+) + O2 + 4 H(+) = 4 Fe(3+) + 2 H2O</text>
        <dbReference type="Rhea" id="RHEA:11148"/>
        <dbReference type="ChEBI" id="CHEBI:15377"/>
        <dbReference type="ChEBI" id="CHEBI:15378"/>
        <dbReference type="ChEBI" id="CHEBI:15379"/>
        <dbReference type="ChEBI" id="CHEBI:29033"/>
        <dbReference type="ChEBI" id="CHEBI:29034"/>
        <dbReference type="EC" id="1.16.3.1"/>
    </reaction>
</comment>
<dbReference type="GO" id="GO:0004322">
    <property type="term" value="F:ferroxidase activity"/>
    <property type="evidence" value="ECO:0007669"/>
    <property type="project" value="UniProtKB-EC"/>
</dbReference>
<sequence>MKSIVAFAFLAVVISAVSSELHCTVKRPNIPNDWIDMVRPCVEEMKKQIQKEINASMKYLAMGAHFSRDTVNRPGFAKYFFEAASEEREHAIKLIKYLLMRGELVSGVSKLIKTSFDALPTTHWNNAVAALEDALKTEAEVTKSIRNVISVCEEPNDNSRFNDYHLSDYLTGEFLEEQYKGQRDIAGKISNSRNLWATMVNLENSCSIKNCCKQCKIKYSRPQFV</sequence>
<feature type="chain" id="PRO_5044854013" description="Ferritin" evidence="16">
    <location>
        <begin position="20"/>
        <end position="225"/>
    </location>
</feature>
<evidence type="ECO:0000259" key="17">
    <source>
        <dbReference type="PROSITE" id="PS50905"/>
    </source>
</evidence>
<evidence type="ECO:0000256" key="12">
    <source>
        <dbReference type="ARBA" id="ARBA00047990"/>
    </source>
</evidence>
<dbReference type="EC" id="1.16.3.1" evidence="15"/>
<evidence type="ECO:0000256" key="13">
    <source>
        <dbReference type="ARBA" id="ARBA00063343"/>
    </source>
</evidence>
<keyword evidence="10" id="KW-0333">Golgi apparatus</keyword>
<evidence type="ECO:0000256" key="3">
    <source>
        <dbReference type="ARBA" id="ARBA00007513"/>
    </source>
</evidence>
<dbReference type="InterPro" id="IPR009040">
    <property type="entry name" value="Ferritin-like_diiron"/>
</dbReference>
<feature type="signal peptide" evidence="16">
    <location>
        <begin position="1"/>
        <end position="19"/>
    </location>
</feature>
<dbReference type="GO" id="GO:0005506">
    <property type="term" value="F:iron ion binding"/>
    <property type="evidence" value="ECO:0007669"/>
    <property type="project" value="UniProtKB-ARBA"/>
</dbReference>
<comment type="function">
    <text evidence="15">Stores iron in a soluble, non-toxic, readily available form. Important for iron homeostasis. Iron is taken up in the ferrous form and deposited as ferric hydroxides after oxidation.</text>
</comment>
<dbReference type="EMBL" id="JABFTP020000103">
    <property type="protein sequence ID" value="KAL3276454.1"/>
    <property type="molecule type" value="Genomic_DNA"/>
</dbReference>
<protein>
    <recommendedName>
        <fullName evidence="15">Ferritin</fullName>
        <ecNumber evidence="15">1.16.3.1</ecNumber>
    </recommendedName>
</protein>
<dbReference type="SUPFAM" id="SSF47240">
    <property type="entry name" value="Ferritin-like"/>
    <property type="match status" value="1"/>
</dbReference>
<evidence type="ECO:0000256" key="14">
    <source>
        <dbReference type="PIRSR" id="PIRSR601519-1"/>
    </source>
</evidence>
<dbReference type="Proteomes" id="UP001516400">
    <property type="component" value="Unassembled WGS sequence"/>
</dbReference>